<dbReference type="GO" id="GO:0016491">
    <property type="term" value="F:oxidoreductase activity"/>
    <property type="evidence" value="ECO:0007669"/>
    <property type="project" value="UniProtKB-KW"/>
</dbReference>
<evidence type="ECO:0000256" key="1">
    <source>
        <dbReference type="ARBA" id="ARBA00005990"/>
    </source>
</evidence>
<dbReference type="EMBL" id="QENQ01000001">
    <property type="protein sequence ID" value="PVX30828.1"/>
    <property type="molecule type" value="Genomic_DNA"/>
</dbReference>
<evidence type="ECO:0000259" key="5">
    <source>
        <dbReference type="Pfam" id="PF03358"/>
    </source>
</evidence>
<evidence type="ECO:0000256" key="4">
    <source>
        <dbReference type="ARBA" id="ARBA00023002"/>
    </source>
</evidence>
<evidence type="ECO:0000313" key="7">
    <source>
        <dbReference type="Proteomes" id="UP000245890"/>
    </source>
</evidence>
<dbReference type="InterPro" id="IPR029039">
    <property type="entry name" value="Flavoprotein-like_sf"/>
</dbReference>
<dbReference type="PANTHER" id="PTHR43408">
    <property type="entry name" value="FMN REDUCTASE (NADPH)"/>
    <property type="match status" value="1"/>
</dbReference>
<protein>
    <submittedName>
        <fullName evidence="6">FMN reductase (NADPH)</fullName>
    </submittedName>
</protein>
<accession>A0A2U0SHK5</accession>
<gene>
    <name evidence="6" type="ORF">DD559_17060</name>
</gene>
<organism evidence="6 7">
    <name type="scientific">Sphingomonas pokkalii</name>
    <dbReference type="NCBI Taxonomy" id="2175090"/>
    <lineage>
        <taxon>Bacteria</taxon>
        <taxon>Pseudomonadati</taxon>
        <taxon>Pseudomonadota</taxon>
        <taxon>Alphaproteobacteria</taxon>
        <taxon>Sphingomonadales</taxon>
        <taxon>Sphingomonadaceae</taxon>
        <taxon>Sphingomonas</taxon>
    </lineage>
</organism>
<dbReference type="InterPro" id="IPR051814">
    <property type="entry name" value="NAD(P)H-dep_FMN_reductase"/>
</dbReference>
<dbReference type="RefSeq" id="WP_116470227.1">
    <property type="nucleotide sequence ID" value="NZ_QENQ01000001.1"/>
</dbReference>
<evidence type="ECO:0000256" key="2">
    <source>
        <dbReference type="ARBA" id="ARBA00022630"/>
    </source>
</evidence>
<dbReference type="InterPro" id="IPR005025">
    <property type="entry name" value="FMN_Rdtase-like_dom"/>
</dbReference>
<evidence type="ECO:0000313" key="6">
    <source>
        <dbReference type="EMBL" id="PVX30828.1"/>
    </source>
</evidence>
<keyword evidence="2" id="KW-0285">Flavoprotein</keyword>
<proteinExistence type="inferred from homology"/>
<keyword evidence="7" id="KW-1185">Reference proteome</keyword>
<dbReference type="Proteomes" id="UP000245890">
    <property type="component" value="Unassembled WGS sequence"/>
</dbReference>
<dbReference type="OrthoDB" id="9812295at2"/>
<evidence type="ECO:0000256" key="3">
    <source>
        <dbReference type="ARBA" id="ARBA00022643"/>
    </source>
</evidence>
<sequence length="173" mass="17739">MPKILALAGGTSDGSRTNRLARHVLDRLAATGATTECLLLGDLDPAELARCDVQGPSATRLAAAVAGADGILVATPIYKASFAGLVKLALDVLPQFGLTDKVVFPLATAGGLAHVLALDYALRPVLQSMGARHIVQSIVVTDADWQETGFAPRTAALLDGALAQFTASLALPA</sequence>
<dbReference type="PANTHER" id="PTHR43408:SF1">
    <property type="entry name" value="FMN REDUCTASE (NADPH)"/>
    <property type="match status" value="1"/>
</dbReference>
<feature type="domain" description="NADPH-dependent FMN reductase-like" evidence="5">
    <location>
        <begin position="2"/>
        <end position="145"/>
    </location>
</feature>
<comment type="caution">
    <text evidence="6">The sequence shown here is derived from an EMBL/GenBank/DDBJ whole genome shotgun (WGS) entry which is preliminary data.</text>
</comment>
<keyword evidence="3" id="KW-0288">FMN</keyword>
<name>A0A2U0SHK5_9SPHN</name>
<dbReference type="SUPFAM" id="SSF52218">
    <property type="entry name" value="Flavoproteins"/>
    <property type="match status" value="1"/>
</dbReference>
<reference evidence="6 7" key="1">
    <citation type="submission" date="2018-05" db="EMBL/GenBank/DDBJ databases">
        <title>Description of Sphingomonas pokkalii sp nov, isolated from the rhizosphere of saline tolerant pokkali rice and its draft genome analysis.</title>
        <authorList>
            <person name="Menon R."/>
            <person name="Kumari S."/>
            <person name="Rameshkumar N."/>
        </authorList>
    </citation>
    <scope>NUCLEOTIDE SEQUENCE [LARGE SCALE GENOMIC DNA]</scope>
    <source>
        <strain evidence="6 7">L3B27</strain>
    </source>
</reference>
<dbReference type="AlphaFoldDB" id="A0A2U0SHK5"/>
<comment type="similarity">
    <text evidence="1">Belongs to the SsuE family.</text>
</comment>
<dbReference type="Gene3D" id="3.40.50.360">
    <property type="match status" value="1"/>
</dbReference>
<keyword evidence="4" id="KW-0560">Oxidoreductase</keyword>
<dbReference type="Pfam" id="PF03358">
    <property type="entry name" value="FMN_red"/>
    <property type="match status" value="1"/>
</dbReference>